<sequence length="257" mass="28969">MTPTPEPATPPSMGCQISHQDDYTEPAPVPTPAPEHQLDQFQPQPQQQLQPAQYEPITCQALQNPQPQISRPQTPTVMLPVTTRDLSPSRISSVSPEQRGRSRTTRHRCNTGTCHSTTIFPLPLVRCPETGEPIMTEQELDRRWRQQTTSRELASRRRPLGHDPRYGGVPVRNRGMGVRGGDRGSEEEWEDGAPDVIEGGFDRRESRLRQSSEEGRKIEGWNERRGSAQASGGSRGWETESENEGLTVYAERRVEER</sequence>
<feature type="region of interest" description="Disordered" evidence="1">
    <location>
        <begin position="1"/>
        <end position="54"/>
    </location>
</feature>
<dbReference type="OrthoDB" id="10554848at2759"/>
<feature type="region of interest" description="Disordered" evidence="1">
    <location>
        <begin position="138"/>
        <end position="257"/>
    </location>
</feature>
<reference evidence="2 3" key="1">
    <citation type="submission" date="2016-03" db="EMBL/GenBank/DDBJ databases">
        <authorList>
            <person name="Ploux O."/>
        </authorList>
    </citation>
    <scope>NUCLEOTIDE SEQUENCE [LARGE SCALE GENOMIC DNA]</scope>
    <source>
        <strain evidence="2 3">UAMH 11012</strain>
    </source>
</reference>
<evidence type="ECO:0000256" key="1">
    <source>
        <dbReference type="SAM" id="MobiDB-lite"/>
    </source>
</evidence>
<gene>
    <name evidence="2" type="ORF">PAC_05868</name>
</gene>
<keyword evidence="3" id="KW-1185">Reference proteome</keyword>
<protein>
    <submittedName>
        <fullName evidence="2">Uncharacterized protein</fullName>
    </submittedName>
</protein>
<feature type="compositionally biased region" description="Pro residues" evidence="1">
    <location>
        <begin position="1"/>
        <end position="10"/>
    </location>
</feature>
<dbReference type="Proteomes" id="UP000184330">
    <property type="component" value="Unassembled WGS sequence"/>
</dbReference>
<feature type="region of interest" description="Disordered" evidence="1">
    <location>
        <begin position="81"/>
        <end position="110"/>
    </location>
</feature>
<dbReference type="EMBL" id="FJOG01000007">
    <property type="protein sequence ID" value="CZR55980.1"/>
    <property type="molecule type" value="Genomic_DNA"/>
</dbReference>
<proteinExistence type="predicted"/>
<feature type="compositionally biased region" description="Low complexity" evidence="1">
    <location>
        <begin position="39"/>
        <end position="53"/>
    </location>
</feature>
<feature type="compositionally biased region" description="Polar residues" evidence="1">
    <location>
        <begin position="84"/>
        <end position="96"/>
    </location>
</feature>
<organism evidence="2 3">
    <name type="scientific">Phialocephala subalpina</name>
    <dbReference type="NCBI Taxonomy" id="576137"/>
    <lineage>
        <taxon>Eukaryota</taxon>
        <taxon>Fungi</taxon>
        <taxon>Dikarya</taxon>
        <taxon>Ascomycota</taxon>
        <taxon>Pezizomycotina</taxon>
        <taxon>Leotiomycetes</taxon>
        <taxon>Helotiales</taxon>
        <taxon>Mollisiaceae</taxon>
        <taxon>Phialocephala</taxon>
        <taxon>Phialocephala fortinii species complex</taxon>
    </lineage>
</organism>
<evidence type="ECO:0000313" key="3">
    <source>
        <dbReference type="Proteomes" id="UP000184330"/>
    </source>
</evidence>
<dbReference type="AlphaFoldDB" id="A0A1L7WT89"/>
<accession>A0A1L7WT89</accession>
<name>A0A1L7WT89_9HELO</name>
<evidence type="ECO:0000313" key="2">
    <source>
        <dbReference type="EMBL" id="CZR55980.1"/>
    </source>
</evidence>
<feature type="compositionally biased region" description="Basic and acidic residues" evidence="1">
    <location>
        <begin position="200"/>
        <end position="226"/>
    </location>
</feature>